<dbReference type="PANTHER" id="PTHR30146">
    <property type="entry name" value="LACI-RELATED TRANSCRIPTIONAL REPRESSOR"/>
    <property type="match status" value="1"/>
</dbReference>
<dbReference type="SUPFAM" id="SSF53822">
    <property type="entry name" value="Periplasmic binding protein-like I"/>
    <property type="match status" value="1"/>
</dbReference>
<dbReference type="Gene3D" id="3.40.50.2300">
    <property type="match status" value="2"/>
</dbReference>
<dbReference type="Proteomes" id="UP000275456">
    <property type="component" value="Unassembled WGS sequence"/>
</dbReference>
<dbReference type="PROSITE" id="PS50932">
    <property type="entry name" value="HTH_LACI_2"/>
    <property type="match status" value="1"/>
</dbReference>
<feature type="domain" description="HTH lacI-type" evidence="4">
    <location>
        <begin position="13"/>
        <end position="66"/>
    </location>
</feature>
<dbReference type="CDD" id="cd01392">
    <property type="entry name" value="HTH_LacI"/>
    <property type="match status" value="1"/>
</dbReference>
<dbReference type="GO" id="GO:0003700">
    <property type="term" value="F:DNA-binding transcription factor activity"/>
    <property type="evidence" value="ECO:0007669"/>
    <property type="project" value="TreeGrafter"/>
</dbReference>
<dbReference type="CDD" id="cd06267">
    <property type="entry name" value="PBP1_LacI_sugar_binding-like"/>
    <property type="match status" value="1"/>
</dbReference>
<dbReference type="AlphaFoldDB" id="A0A3N2AUP0"/>
<evidence type="ECO:0000259" key="4">
    <source>
        <dbReference type="PROSITE" id="PS50932"/>
    </source>
</evidence>
<protein>
    <submittedName>
        <fullName evidence="5">LacI family transcriptional regulator</fullName>
    </submittedName>
</protein>
<evidence type="ECO:0000313" key="5">
    <source>
        <dbReference type="EMBL" id="ROR66759.1"/>
    </source>
</evidence>
<dbReference type="SUPFAM" id="SSF47413">
    <property type="entry name" value="lambda repressor-like DNA-binding domains"/>
    <property type="match status" value="1"/>
</dbReference>
<dbReference type="InterPro" id="IPR010982">
    <property type="entry name" value="Lambda_DNA-bd_dom_sf"/>
</dbReference>
<reference evidence="5 6" key="1">
    <citation type="submission" date="2018-11" db="EMBL/GenBank/DDBJ databases">
        <title>Sequencing the genomes of 1000 actinobacteria strains.</title>
        <authorList>
            <person name="Klenk H.-P."/>
        </authorList>
    </citation>
    <scope>NUCLEOTIDE SEQUENCE [LARGE SCALE GENOMIC DNA]</scope>
    <source>
        <strain evidence="5 6">DSM 9580</strain>
    </source>
</reference>
<keyword evidence="2" id="KW-0238">DNA-binding</keyword>
<sequence length="346" mass="35306">MALGAEQGMAGLPTITAVAQVAGVSVATASRALHGGGASAATAERVRLVAEQLGYRPNAVARALQGGTIGQIAMIVPDAANPVYARMTSAVQHELAADDRHLLVAQAQDPADVAAAIGRFGPSTIDGLIVVPLRPEPQVLEALDAARVPTVVIGSLPLTAVHGAVGADSRAGVQLAIDHLVAQGAQRIAFVNGPVDTTPGRMRLEGYRLALDAAGLDFDPALVVAADDFTHAAALPAIDALLERSARSFDAIVAANDLIAFAALRVLSDAGIAVPGDCLVVGMDDTELAQMAIPSLTSVDLGAEARGTLAAQQLLASLRGEADAISHATVVPRLVVRESSTRRDRP</sequence>
<evidence type="ECO:0000256" key="2">
    <source>
        <dbReference type="ARBA" id="ARBA00023125"/>
    </source>
</evidence>
<dbReference type="Pfam" id="PF13377">
    <property type="entry name" value="Peripla_BP_3"/>
    <property type="match status" value="1"/>
</dbReference>
<keyword evidence="6" id="KW-1185">Reference proteome</keyword>
<dbReference type="PANTHER" id="PTHR30146:SF109">
    <property type="entry name" value="HTH-TYPE TRANSCRIPTIONAL REGULATOR GALS"/>
    <property type="match status" value="1"/>
</dbReference>
<dbReference type="InterPro" id="IPR028082">
    <property type="entry name" value="Peripla_BP_I"/>
</dbReference>
<evidence type="ECO:0000256" key="3">
    <source>
        <dbReference type="ARBA" id="ARBA00023163"/>
    </source>
</evidence>
<organism evidence="5 6">
    <name type="scientific">Agrococcus jenensis</name>
    <dbReference type="NCBI Taxonomy" id="46353"/>
    <lineage>
        <taxon>Bacteria</taxon>
        <taxon>Bacillati</taxon>
        <taxon>Actinomycetota</taxon>
        <taxon>Actinomycetes</taxon>
        <taxon>Micrococcales</taxon>
        <taxon>Microbacteriaceae</taxon>
        <taxon>Agrococcus</taxon>
    </lineage>
</organism>
<gene>
    <name evidence="5" type="ORF">EDD26_2153</name>
</gene>
<comment type="caution">
    <text evidence="5">The sequence shown here is derived from an EMBL/GenBank/DDBJ whole genome shotgun (WGS) entry which is preliminary data.</text>
</comment>
<dbReference type="Pfam" id="PF00356">
    <property type="entry name" value="LacI"/>
    <property type="match status" value="1"/>
</dbReference>
<accession>A0A3N2AUP0</accession>
<dbReference type="GO" id="GO:0000976">
    <property type="term" value="F:transcription cis-regulatory region binding"/>
    <property type="evidence" value="ECO:0007669"/>
    <property type="project" value="TreeGrafter"/>
</dbReference>
<name>A0A3N2AUP0_9MICO</name>
<dbReference type="Gene3D" id="1.10.260.40">
    <property type="entry name" value="lambda repressor-like DNA-binding domains"/>
    <property type="match status" value="1"/>
</dbReference>
<evidence type="ECO:0000313" key="6">
    <source>
        <dbReference type="Proteomes" id="UP000275456"/>
    </source>
</evidence>
<dbReference type="InterPro" id="IPR000843">
    <property type="entry name" value="HTH_LacI"/>
</dbReference>
<keyword evidence="1" id="KW-0805">Transcription regulation</keyword>
<dbReference type="OrthoDB" id="2854648at2"/>
<dbReference type="InterPro" id="IPR046335">
    <property type="entry name" value="LacI/GalR-like_sensor"/>
</dbReference>
<dbReference type="EMBL" id="RKHJ01000001">
    <property type="protein sequence ID" value="ROR66759.1"/>
    <property type="molecule type" value="Genomic_DNA"/>
</dbReference>
<evidence type="ECO:0000256" key="1">
    <source>
        <dbReference type="ARBA" id="ARBA00023015"/>
    </source>
</evidence>
<keyword evidence="3" id="KW-0804">Transcription</keyword>
<proteinExistence type="predicted"/>
<dbReference type="SMART" id="SM00354">
    <property type="entry name" value="HTH_LACI"/>
    <property type="match status" value="1"/>
</dbReference>